<feature type="transmembrane region" description="Helical" evidence="1">
    <location>
        <begin position="507"/>
        <end position="533"/>
    </location>
</feature>
<reference evidence="3" key="1">
    <citation type="submission" date="2021-06" db="EMBL/GenBank/DDBJ databases">
        <authorList>
            <person name="Hodson N. C."/>
            <person name="Mongue J. A."/>
            <person name="Jaron S. K."/>
        </authorList>
    </citation>
    <scope>NUCLEOTIDE SEQUENCE</scope>
</reference>
<evidence type="ECO:0000259" key="2">
    <source>
        <dbReference type="PROSITE" id="PS50835"/>
    </source>
</evidence>
<keyword evidence="1" id="KW-0812">Transmembrane</keyword>
<dbReference type="OrthoDB" id="9355041at2759"/>
<dbReference type="AlphaFoldDB" id="A0A8J2PKC7"/>
<dbReference type="Pfam" id="PF13927">
    <property type="entry name" value="Ig_3"/>
    <property type="match status" value="1"/>
</dbReference>
<keyword evidence="1" id="KW-1133">Transmembrane helix</keyword>
<name>A0A8J2PKC7_9HEXA</name>
<dbReference type="CDD" id="cd00096">
    <property type="entry name" value="Ig"/>
    <property type="match status" value="1"/>
</dbReference>
<evidence type="ECO:0000256" key="1">
    <source>
        <dbReference type="SAM" id="Phobius"/>
    </source>
</evidence>
<sequence length="545" mass="61982">MHCFQMTFSLAKLLETVFITDPKRTSPYSLWHIFNLRLKCSTFGNYYCYHKSWRDVQWFESDHSFAPHQRIHISCKGNGNVEIYSEYHDTLEIVAKCSSPFPVDVEMDPKIAFRTTFFKTVRDKTNITHEVQIEGTDFNSCSKTCKNTTSFVFYSTVEPSLNFTIQLKLIRSIPDQINTNSCNDVEDLSLYISNGKAICESSVRSELELVNYITNNPLTTKMLHSCMLEHQNCRFPMSLEIRMTCNPPGKKENCIERKLSGHGLIHCSSQGRHKLLEYFTPLDRKAEGNMSLSLDTRNVIFLMKFSGWPIKPAQKEGISGFGTFFDTAAQTFNCDVVKYILILPVIWSVAFSNGTEIALNTGLPRRSLYLTIQMQFGMTAIKCSAGYWNSDEVATAVYNLNVKRRNESIPPTFIHKETTHFVELGSSVELNCTVDEADPLPLYDWKLLNSKLSIFEVTNRINKAVLVISAFNSFMAGDFVCNATNFLGESAIRTFKVRSPPVPTSKLWIYLSTAFGVIVILCGIIASLSWCYYLQRVSLLPSINF</sequence>
<evidence type="ECO:0000313" key="3">
    <source>
        <dbReference type="EMBL" id="CAG7824173.1"/>
    </source>
</evidence>
<keyword evidence="1" id="KW-0472">Membrane</keyword>
<dbReference type="PROSITE" id="PS50835">
    <property type="entry name" value="IG_LIKE"/>
    <property type="match status" value="1"/>
</dbReference>
<organism evidence="3 4">
    <name type="scientific">Allacma fusca</name>
    <dbReference type="NCBI Taxonomy" id="39272"/>
    <lineage>
        <taxon>Eukaryota</taxon>
        <taxon>Metazoa</taxon>
        <taxon>Ecdysozoa</taxon>
        <taxon>Arthropoda</taxon>
        <taxon>Hexapoda</taxon>
        <taxon>Collembola</taxon>
        <taxon>Symphypleona</taxon>
        <taxon>Sminthuridae</taxon>
        <taxon>Allacma</taxon>
    </lineage>
</organism>
<dbReference type="EMBL" id="CAJVCH010531901">
    <property type="protein sequence ID" value="CAG7824173.1"/>
    <property type="molecule type" value="Genomic_DNA"/>
</dbReference>
<dbReference type="InterPro" id="IPR007110">
    <property type="entry name" value="Ig-like_dom"/>
</dbReference>
<comment type="caution">
    <text evidence="3">The sequence shown here is derived from an EMBL/GenBank/DDBJ whole genome shotgun (WGS) entry which is preliminary data.</text>
</comment>
<evidence type="ECO:0000313" key="4">
    <source>
        <dbReference type="Proteomes" id="UP000708208"/>
    </source>
</evidence>
<proteinExistence type="predicted"/>
<dbReference type="Proteomes" id="UP000708208">
    <property type="component" value="Unassembled WGS sequence"/>
</dbReference>
<protein>
    <recommendedName>
        <fullName evidence="2">Ig-like domain-containing protein</fullName>
    </recommendedName>
</protein>
<feature type="domain" description="Ig-like" evidence="2">
    <location>
        <begin position="411"/>
        <end position="499"/>
    </location>
</feature>
<gene>
    <name evidence="3" type="ORF">AFUS01_LOCUS34344</name>
</gene>
<accession>A0A8J2PKC7</accession>
<keyword evidence="4" id="KW-1185">Reference proteome</keyword>